<feature type="compositionally biased region" description="Low complexity" evidence="5">
    <location>
        <begin position="175"/>
        <end position="204"/>
    </location>
</feature>
<evidence type="ECO:0000313" key="8">
    <source>
        <dbReference type="Proteomes" id="UP000054937"/>
    </source>
</evidence>
<keyword evidence="7" id="KW-0808">Transferase</keyword>
<feature type="region of interest" description="Disordered" evidence="5">
    <location>
        <begin position="626"/>
        <end position="656"/>
    </location>
</feature>
<proteinExistence type="predicted"/>
<keyword evidence="4" id="KW-0175">Coiled coil</keyword>
<feature type="domain" description="Protein kinase" evidence="6">
    <location>
        <begin position="1535"/>
        <end position="1779"/>
    </location>
</feature>
<evidence type="ECO:0000256" key="3">
    <source>
        <dbReference type="PROSITE-ProRule" id="PRU10141"/>
    </source>
</evidence>
<dbReference type="InterPro" id="IPR000719">
    <property type="entry name" value="Prot_kinase_dom"/>
</dbReference>
<feature type="region of interest" description="Disordered" evidence="5">
    <location>
        <begin position="499"/>
        <end position="518"/>
    </location>
</feature>
<dbReference type="SUPFAM" id="SSF56112">
    <property type="entry name" value="Protein kinase-like (PK-like)"/>
    <property type="match status" value="1"/>
</dbReference>
<evidence type="ECO:0000259" key="6">
    <source>
        <dbReference type="PROSITE" id="PS50011"/>
    </source>
</evidence>
<evidence type="ECO:0000256" key="1">
    <source>
        <dbReference type="ARBA" id="ARBA00022741"/>
    </source>
</evidence>
<dbReference type="Proteomes" id="UP000054937">
    <property type="component" value="Unassembled WGS sequence"/>
</dbReference>
<sequence length="1779" mass="211018">MNSQHLLDSYENNSFCNFRKDQQISNSSKKFNQLEQKPKPLNSKYLIQQENFNYNGMYLNNQDKTPKSVKNNSSFLQQQQKNGNSKLDEQSNYFSFQEGKKGFSIQQNQQKQQQVLNDENKQENIQLKDGQKMYLMNIQELSDMKDNQEQISEKNVNLHTYKISSSQKKHVYNNNYNNNSSQLSQFQSSLGNSKKQNFQQSQFKLQHKSQKQNGSQTSISQTTRQKKQLNNSIFNNSQSNSMASSQDIQQVTSVKKKVKLQNSEQNKKQGENEESEMQYLQVSEKNVDKIQSFPSLPETQAKIEFQRQNSSFKKQNYKAVNESNLNPIYSQNTFQQLDMDESNKNKSILQYKNKIEENNDNQQQPVSNYSNLYVSLENSINNLKRQNQSELDLIENSKSIVGNFSNVNMRQSQVGVHKQKPLNTNFSYISNQNNSNNFYNIQNNSSQNTNLTILNNLSKKLSNNQVQLSTQQQLYLQAQQQQLQNNQQQLFQQSKTLQQTNNNNSNLNNQNNNNMMNFSKKRDSKFFDIMKQSPSKRGTQVYMYSKSTTSILNQMNQSQNNNNKNQKQNGKGWQSKYGQNQLQGQSSANYINNNQNFNSTSSLEESQDGQIQDKNKDQIENQNMEFQEQSQQFQIQQNQEKNLENNQSQPSSKKQSIMHISNNLQNQAQNMKGSLGSMNNNTVNINKLDKTKENQQQQQNININSNNNGAISINNLQQQNLQQSQTQNKPQRVNKAFLQKIIDLQNTENFTEDQFNNYRNEQVLYQVDEKGQLNLCQFLTTIKNKDVTKYFVQYTPQRLMQKNMQQYTQIQKQYDDIKQEFQRVHKLRHLERDLLMPIFYQKEKIYFCPCLFTLKNFSDQRQQSIKYLLILTIELILGDQAKEDLINNIDKPKQFKSLMENYLDQIKADKKFRFVNDQEINYLQKFVQFIKNTVLDGKYEPSEIKKFVENLGIFGFTFHYDGIVDFKNRADKIIEEKYKFEQKIEQQRIKQEKLVKQMEENYYDYIEPNNIRNLVQCKTIEQQTNSSNTQLSDNEKMTLYQKLKEFLLQKQVQILIIMGKQFSGKTFFLQSVYPRLKEILPNYQKQQCFYLDLGKFKDLQDYKIHVQNMFTGIINYYSRQSEFIVILDGYDKLKFKNNDGSSVDIVSYFDLFNYPNMKIIISYQYITQPNTNILSQFKCLSRIYKVNNFERKSSVIVEIQDFDRAVMGQYIDQYVTEKEKMEIFEDQEKLKIGKFILNDKNILSLAKTSRNAEIILDQFRFFLFFNYINIKELWNPLRSIHKLEKVNYNKSNFFIYMNLHYNLENAEENPQSPLKKNQNNFQQQQQQQEISKSQIYGNEGFLSGFYQNKIKQKIISFKNIDIEKILKFDLYVLLLENFIIRECFDPYIRKTSVDIYLDQNKDKFQDIIKIQKQNLHKLAIKQIKDKGRKIDISDLQQYIKNLHSQMKIDSCNSLVQLRVEELQKIEFQEVRKASTLSRSQSFMTRESGGVGNNMKKKGQFFSRIQEEDDTYTFDSDSEYELVDEVKMYNQGETEWQTIQYIGKGSYGDVNYIYNKRSKTISVRKEFYQDKDFREEKMRLTKIIDDFGEKEFKCYGMIFSDNVKFQQKNCIYYESGLCNLQEFFLERQRLKIPTEIHEMFYIVGKLLEFVVYFYDGALDKNIHYYHGDIKPYNIVLVYNEQSKSSDKQQLLEIRMIDFAGASQDLKIPRMHTPYFFPPMTYNNMKDEMERLEAEIYQIMRTFQAIQIIIFIQQLQKLFRKNIDTLKNIQYGPKMGEQIQI</sequence>
<feature type="binding site" evidence="3">
    <location>
        <position position="1564"/>
    </location>
    <ligand>
        <name>ATP</name>
        <dbReference type="ChEBI" id="CHEBI:30616"/>
    </ligand>
</feature>
<dbReference type="GO" id="GO:0005524">
    <property type="term" value="F:ATP binding"/>
    <property type="evidence" value="ECO:0007669"/>
    <property type="project" value="UniProtKB-UniRule"/>
</dbReference>
<reference evidence="7 8" key="1">
    <citation type="journal article" date="2015" name="Sci. Rep.">
        <title>Genome of the facultative scuticociliatosis pathogen Pseudocohnilembus persalinus provides insight into its virulence through horizontal gene transfer.</title>
        <authorList>
            <person name="Xiong J."/>
            <person name="Wang G."/>
            <person name="Cheng J."/>
            <person name="Tian M."/>
            <person name="Pan X."/>
            <person name="Warren A."/>
            <person name="Jiang C."/>
            <person name="Yuan D."/>
            <person name="Miao W."/>
        </authorList>
    </citation>
    <scope>NUCLEOTIDE SEQUENCE [LARGE SCALE GENOMIC DNA]</scope>
    <source>
        <strain evidence="7">36N120E</strain>
    </source>
</reference>
<dbReference type="GO" id="GO:0004672">
    <property type="term" value="F:protein kinase activity"/>
    <property type="evidence" value="ECO:0007669"/>
    <property type="project" value="InterPro"/>
</dbReference>
<dbReference type="PROSITE" id="PS50011">
    <property type="entry name" value="PROTEIN_KINASE_DOM"/>
    <property type="match status" value="1"/>
</dbReference>
<feature type="compositionally biased region" description="Polar residues" evidence="5">
    <location>
        <begin position="211"/>
        <end position="223"/>
    </location>
</feature>
<dbReference type="SUPFAM" id="SSF52540">
    <property type="entry name" value="P-loop containing nucleoside triphosphate hydrolases"/>
    <property type="match status" value="1"/>
</dbReference>
<feature type="compositionally biased region" description="Low complexity" evidence="5">
    <location>
        <begin position="499"/>
        <end position="517"/>
    </location>
</feature>
<keyword evidence="1 3" id="KW-0547">Nucleotide-binding</keyword>
<evidence type="ECO:0000313" key="7">
    <source>
        <dbReference type="EMBL" id="KRX09740.1"/>
    </source>
</evidence>
<dbReference type="InterPro" id="IPR027417">
    <property type="entry name" value="P-loop_NTPase"/>
</dbReference>
<protein>
    <submittedName>
        <fullName evidence="7">Protein kinase-like domain</fullName>
    </submittedName>
</protein>
<gene>
    <name evidence="7" type="ORF">PPERSA_02612</name>
</gene>
<feature type="compositionally biased region" description="Polar residues" evidence="5">
    <location>
        <begin position="577"/>
        <end position="610"/>
    </location>
</feature>
<feature type="coiled-coil region" evidence="4">
    <location>
        <begin position="366"/>
        <end position="393"/>
    </location>
</feature>
<keyword evidence="2 3" id="KW-0067">ATP-binding</keyword>
<evidence type="ECO:0000256" key="2">
    <source>
        <dbReference type="ARBA" id="ARBA00022840"/>
    </source>
</evidence>
<keyword evidence="7" id="KW-0418">Kinase</keyword>
<organism evidence="7 8">
    <name type="scientific">Pseudocohnilembus persalinus</name>
    <name type="common">Ciliate</name>
    <dbReference type="NCBI Taxonomy" id="266149"/>
    <lineage>
        <taxon>Eukaryota</taxon>
        <taxon>Sar</taxon>
        <taxon>Alveolata</taxon>
        <taxon>Ciliophora</taxon>
        <taxon>Intramacronucleata</taxon>
        <taxon>Oligohymenophorea</taxon>
        <taxon>Scuticociliatia</taxon>
        <taxon>Philasterida</taxon>
        <taxon>Pseudocohnilembidae</taxon>
        <taxon>Pseudocohnilembus</taxon>
    </lineage>
</organism>
<accession>A0A0V0R5J3</accession>
<evidence type="ECO:0000256" key="5">
    <source>
        <dbReference type="SAM" id="MobiDB-lite"/>
    </source>
</evidence>
<dbReference type="InterPro" id="IPR017441">
    <property type="entry name" value="Protein_kinase_ATP_BS"/>
</dbReference>
<dbReference type="PROSITE" id="PS00108">
    <property type="entry name" value="PROTEIN_KINASE_ST"/>
    <property type="match status" value="1"/>
</dbReference>
<keyword evidence="8" id="KW-1185">Reference proteome</keyword>
<feature type="compositionally biased region" description="Low complexity" evidence="5">
    <location>
        <begin position="626"/>
        <end position="655"/>
    </location>
</feature>
<dbReference type="InParanoid" id="A0A0V0R5J3"/>
<feature type="compositionally biased region" description="Low complexity" evidence="5">
    <location>
        <begin position="230"/>
        <end position="246"/>
    </location>
</feature>
<comment type="caution">
    <text evidence="7">The sequence shown here is derived from an EMBL/GenBank/DDBJ whole genome shotgun (WGS) entry which is preliminary data.</text>
</comment>
<name>A0A0V0R5J3_PSEPJ</name>
<feature type="region of interest" description="Disordered" evidence="5">
    <location>
        <begin position="62"/>
        <end position="88"/>
    </location>
</feature>
<feature type="compositionally biased region" description="Low complexity" evidence="5">
    <location>
        <begin position="556"/>
        <end position="576"/>
    </location>
</feature>
<feature type="region of interest" description="Disordered" evidence="5">
    <location>
        <begin position="175"/>
        <end position="278"/>
    </location>
</feature>
<dbReference type="InterPro" id="IPR008271">
    <property type="entry name" value="Ser/Thr_kinase_AS"/>
</dbReference>
<evidence type="ECO:0000256" key="4">
    <source>
        <dbReference type="SAM" id="Coils"/>
    </source>
</evidence>
<dbReference type="InterPro" id="IPR011009">
    <property type="entry name" value="Kinase-like_dom_sf"/>
</dbReference>
<dbReference type="EMBL" id="LDAU01000044">
    <property type="protein sequence ID" value="KRX09740.1"/>
    <property type="molecule type" value="Genomic_DNA"/>
</dbReference>
<dbReference type="PROSITE" id="PS00107">
    <property type="entry name" value="PROTEIN_KINASE_ATP"/>
    <property type="match status" value="1"/>
</dbReference>
<feature type="region of interest" description="Disordered" evidence="5">
    <location>
        <begin position="556"/>
        <end position="613"/>
    </location>
</feature>